<dbReference type="GO" id="GO:0003700">
    <property type="term" value="F:DNA-binding transcription factor activity"/>
    <property type="evidence" value="ECO:0007669"/>
    <property type="project" value="InterPro"/>
</dbReference>
<name>A0A292YRE6_9BACL</name>
<evidence type="ECO:0000259" key="4">
    <source>
        <dbReference type="PROSITE" id="PS50987"/>
    </source>
</evidence>
<comment type="caution">
    <text evidence="5">The sequence shown here is derived from an EMBL/GenBank/DDBJ whole genome shotgun (WGS) entry which is preliminary data.</text>
</comment>
<sequence>MNETFKALSDPTRRKIIRLLRERDMTAGEIADQFNMTKPSISHHLNSLKQARLVLDERRGQNIVYSLNSTVVQEVIGWFLEITGTAAEKGEKKGAHEK</sequence>
<dbReference type="InterPro" id="IPR001845">
    <property type="entry name" value="HTH_ArsR_DNA-bd_dom"/>
</dbReference>
<proteinExistence type="predicted"/>
<gene>
    <name evidence="5" type="ORF">EFBL_2644</name>
</gene>
<dbReference type="PANTHER" id="PTHR33154">
    <property type="entry name" value="TRANSCRIPTIONAL REGULATOR, ARSR FAMILY"/>
    <property type="match status" value="1"/>
</dbReference>
<keyword evidence="6" id="KW-1185">Reference proteome</keyword>
<dbReference type="CDD" id="cd00090">
    <property type="entry name" value="HTH_ARSR"/>
    <property type="match status" value="1"/>
</dbReference>
<dbReference type="Proteomes" id="UP000217785">
    <property type="component" value="Unassembled WGS sequence"/>
</dbReference>
<dbReference type="OrthoDB" id="9799175at2"/>
<keyword evidence="3" id="KW-0804">Transcription</keyword>
<dbReference type="SUPFAM" id="SSF46785">
    <property type="entry name" value="Winged helix' DNA-binding domain"/>
    <property type="match status" value="1"/>
</dbReference>
<dbReference type="Gene3D" id="1.10.10.10">
    <property type="entry name" value="Winged helix-like DNA-binding domain superfamily/Winged helix DNA-binding domain"/>
    <property type="match status" value="1"/>
</dbReference>
<dbReference type="RefSeq" id="WP_096182712.1">
    <property type="nucleotide sequence ID" value="NZ_BDUF01000076.1"/>
</dbReference>
<evidence type="ECO:0000313" key="6">
    <source>
        <dbReference type="Proteomes" id="UP000217785"/>
    </source>
</evidence>
<protein>
    <submittedName>
        <fullName evidence="5">Transcriptional regulator</fullName>
    </submittedName>
</protein>
<keyword evidence="1" id="KW-0805">Transcription regulation</keyword>
<reference evidence="6" key="1">
    <citation type="submission" date="2017-07" db="EMBL/GenBank/DDBJ databases">
        <title>Draft genome sequence of Effusibacillus lacus strain skLN1.</title>
        <authorList>
            <person name="Watanabe M."/>
            <person name="Kojima H."/>
            <person name="Fukui M."/>
        </authorList>
    </citation>
    <scope>NUCLEOTIDE SEQUENCE [LARGE SCALE GENOMIC DNA]</scope>
    <source>
        <strain evidence="6">skLN1</strain>
    </source>
</reference>
<dbReference type="InterPro" id="IPR047796">
    <property type="entry name" value="SdpR-like_repress"/>
</dbReference>
<evidence type="ECO:0000256" key="2">
    <source>
        <dbReference type="ARBA" id="ARBA00023125"/>
    </source>
</evidence>
<dbReference type="Pfam" id="PF01022">
    <property type="entry name" value="HTH_5"/>
    <property type="match status" value="1"/>
</dbReference>
<dbReference type="InterPro" id="IPR036388">
    <property type="entry name" value="WH-like_DNA-bd_sf"/>
</dbReference>
<evidence type="ECO:0000256" key="1">
    <source>
        <dbReference type="ARBA" id="ARBA00023015"/>
    </source>
</evidence>
<evidence type="ECO:0000256" key="3">
    <source>
        <dbReference type="ARBA" id="ARBA00023163"/>
    </source>
</evidence>
<dbReference type="PANTHER" id="PTHR33154:SF33">
    <property type="entry name" value="TRANSCRIPTIONAL REPRESSOR SDPR"/>
    <property type="match status" value="1"/>
</dbReference>
<dbReference type="InterPro" id="IPR011991">
    <property type="entry name" value="ArsR-like_HTH"/>
</dbReference>
<dbReference type="NCBIfam" id="NF033788">
    <property type="entry name" value="HTH_metalloreg"/>
    <property type="match status" value="1"/>
</dbReference>
<dbReference type="GO" id="GO:0003677">
    <property type="term" value="F:DNA binding"/>
    <property type="evidence" value="ECO:0007669"/>
    <property type="project" value="UniProtKB-KW"/>
</dbReference>
<feature type="domain" description="HTH arsR-type" evidence="4">
    <location>
        <begin position="1"/>
        <end position="87"/>
    </location>
</feature>
<dbReference type="AlphaFoldDB" id="A0A292YRE6"/>
<evidence type="ECO:0000313" key="5">
    <source>
        <dbReference type="EMBL" id="GAX90984.1"/>
    </source>
</evidence>
<dbReference type="EMBL" id="BDUF01000076">
    <property type="protein sequence ID" value="GAX90984.1"/>
    <property type="molecule type" value="Genomic_DNA"/>
</dbReference>
<dbReference type="InterPro" id="IPR051081">
    <property type="entry name" value="HTH_MetalResp_TranReg"/>
</dbReference>
<dbReference type="PROSITE" id="PS50987">
    <property type="entry name" value="HTH_ARSR_2"/>
    <property type="match status" value="1"/>
</dbReference>
<dbReference type="NCBIfam" id="NF033789">
    <property type="entry name" value="repress_SdpR"/>
    <property type="match status" value="1"/>
</dbReference>
<dbReference type="SMART" id="SM00418">
    <property type="entry name" value="HTH_ARSR"/>
    <property type="match status" value="1"/>
</dbReference>
<organism evidence="5 6">
    <name type="scientific">Effusibacillus lacus</name>
    <dbReference type="NCBI Taxonomy" id="1348429"/>
    <lineage>
        <taxon>Bacteria</taxon>
        <taxon>Bacillati</taxon>
        <taxon>Bacillota</taxon>
        <taxon>Bacilli</taxon>
        <taxon>Bacillales</taxon>
        <taxon>Alicyclobacillaceae</taxon>
        <taxon>Effusibacillus</taxon>
    </lineage>
</organism>
<dbReference type="InterPro" id="IPR036390">
    <property type="entry name" value="WH_DNA-bd_sf"/>
</dbReference>
<accession>A0A292YRE6</accession>
<dbReference type="PRINTS" id="PR00778">
    <property type="entry name" value="HTHARSR"/>
</dbReference>
<keyword evidence="2" id="KW-0238">DNA-binding</keyword>